<evidence type="ECO:0000256" key="6">
    <source>
        <dbReference type="SAM" id="MobiDB-lite"/>
    </source>
</evidence>
<dbReference type="GO" id="GO:0005886">
    <property type="term" value="C:plasma membrane"/>
    <property type="evidence" value="ECO:0007669"/>
    <property type="project" value="UniProtKB-SubCell"/>
</dbReference>
<feature type="transmembrane region" description="Helical" evidence="7">
    <location>
        <begin position="164"/>
        <end position="197"/>
    </location>
</feature>
<evidence type="ECO:0000256" key="4">
    <source>
        <dbReference type="ARBA" id="ARBA00022989"/>
    </source>
</evidence>
<dbReference type="Proteomes" id="UP000244893">
    <property type="component" value="Unassembled WGS sequence"/>
</dbReference>
<proteinExistence type="predicted"/>
<comment type="subcellular location">
    <subcellularLocation>
        <location evidence="1">Cell membrane</location>
        <topology evidence="1">Multi-pass membrane protein</topology>
    </subcellularLocation>
</comment>
<feature type="transmembrane region" description="Helical" evidence="7">
    <location>
        <begin position="203"/>
        <end position="228"/>
    </location>
</feature>
<evidence type="ECO:0000256" key="2">
    <source>
        <dbReference type="ARBA" id="ARBA00022475"/>
    </source>
</evidence>
<evidence type="ECO:0000256" key="1">
    <source>
        <dbReference type="ARBA" id="ARBA00004651"/>
    </source>
</evidence>
<sequence>MKDDEYETPAVGAKATPEEPKTGFAALIAKILALRPVRVFLHYGANGGALLAAGMTYQAVFALFAAIWVAFSVLGFVVAANPTLQQAIFDAINNAVPGIVGEDGLISPDTLESTDGLTWTAAIALIGLLLTAVGFLASMRDAIRRIFDLPTLAAPFAIQKAKDLGLAFGFGAVILISAILSVVSTAALGAVFGLLGIDDESLFAVIVARIIGYVIVFAIDLLTLAAAYRILSAIRIPPKRLFAGAAIGAAALGVLKAAVTLGLIGGTGSNPLLAGFAVLGLMIFLNFVCQAMLIAASWISVGMKDAGIDPRSLSEEELELEHARQLEDARRLVAKSNLERAKEEYRGARGIRKWRLARQIRSDAREEAKRRESVPTTDELAKADDLETKTGSKAAAKS</sequence>
<name>A0A2V1HVN0_9MICO</name>
<comment type="caution">
    <text evidence="8">The sequence shown here is derived from an EMBL/GenBank/DDBJ whole genome shotgun (WGS) entry which is preliminary data.</text>
</comment>
<dbReference type="PANTHER" id="PTHR30213">
    <property type="entry name" value="INNER MEMBRANE PROTEIN YHJD"/>
    <property type="match status" value="1"/>
</dbReference>
<dbReference type="AlphaFoldDB" id="A0A2V1HVN0"/>
<feature type="compositionally biased region" description="Basic and acidic residues" evidence="6">
    <location>
        <begin position="362"/>
        <end position="390"/>
    </location>
</feature>
<evidence type="ECO:0000256" key="7">
    <source>
        <dbReference type="SAM" id="Phobius"/>
    </source>
</evidence>
<keyword evidence="9" id="KW-1185">Reference proteome</keyword>
<dbReference type="OrthoDB" id="3229302at2"/>
<dbReference type="PANTHER" id="PTHR30213:SF1">
    <property type="entry name" value="INNER MEMBRANE PROTEIN YHJD"/>
    <property type="match status" value="1"/>
</dbReference>
<evidence type="ECO:0000256" key="3">
    <source>
        <dbReference type="ARBA" id="ARBA00022692"/>
    </source>
</evidence>
<feature type="transmembrane region" description="Helical" evidence="7">
    <location>
        <begin position="117"/>
        <end position="137"/>
    </location>
</feature>
<gene>
    <name evidence="8" type="ORF">DDQ50_04910</name>
</gene>
<protein>
    <submittedName>
        <fullName evidence="8">Ribonuclease</fullName>
    </submittedName>
</protein>
<keyword evidence="4 7" id="KW-1133">Transmembrane helix</keyword>
<dbReference type="EMBL" id="QEOP01000001">
    <property type="protein sequence ID" value="PVZ95812.1"/>
    <property type="molecule type" value="Genomic_DNA"/>
</dbReference>
<evidence type="ECO:0000313" key="8">
    <source>
        <dbReference type="EMBL" id="PVZ95812.1"/>
    </source>
</evidence>
<feature type="transmembrane region" description="Helical" evidence="7">
    <location>
        <begin position="240"/>
        <end position="264"/>
    </location>
</feature>
<keyword evidence="2" id="KW-1003">Cell membrane</keyword>
<feature type="transmembrane region" description="Helical" evidence="7">
    <location>
        <begin position="276"/>
        <end position="301"/>
    </location>
</feature>
<reference evidence="8 9" key="1">
    <citation type="submission" date="2018-05" db="EMBL/GenBank/DDBJ databases">
        <title>Amnibacterium sp. M8JJ-5, whole genome shotgun sequence.</title>
        <authorList>
            <person name="Tuo L."/>
        </authorList>
    </citation>
    <scope>NUCLEOTIDE SEQUENCE [LARGE SCALE GENOMIC DNA]</scope>
    <source>
        <strain evidence="8 9">M8JJ-5</strain>
    </source>
</reference>
<feature type="transmembrane region" description="Helical" evidence="7">
    <location>
        <begin position="59"/>
        <end position="80"/>
    </location>
</feature>
<keyword evidence="3 7" id="KW-0812">Transmembrane</keyword>
<keyword evidence="5 7" id="KW-0472">Membrane</keyword>
<evidence type="ECO:0000313" key="9">
    <source>
        <dbReference type="Proteomes" id="UP000244893"/>
    </source>
</evidence>
<organism evidence="8 9">
    <name type="scientific">Amnibacterium flavum</name>
    <dbReference type="NCBI Taxonomy" id="2173173"/>
    <lineage>
        <taxon>Bacteria</taxon>
        <taxon>Bacillati</taxon>
        <taxon>Actinomycetota</taxon>
        <taxon>Actinomycetes</taxon>
        <taxon>Micrococcales</taxon>
        <taxon>Microbacteriaceae</taxon>
        <taxon>Amnibacterium</taxon>
    </lineage>
</organism>
<dbReference type="InterPro" id="IPR017039">
    <property type="entry name" value="Virul_fac_BrkB"/>
</dbReference>
<dbReference type="Pfam" id="PF03631">
    <property type="entry name" value="Virul_fac_BrkB"/>
    <property type="match status" value="1"/>
</dbReference>
<feature type="region of interest" description="Disordered" evidence="6">
    <location>
        <begin position="362"/>
        <end position="398"/>
    </location>
</feature>
<evidence type="ECO:0000256" key="5">
    <source>
        <dbReference type="ARBA" id="ARBA00023136"/>
    </source>
</evidence>
<accession>A0A2V1HVN0</accession>